<keyword evidence="8" id="KW-1185">Reference proteome</keyword>
<evidence type="ECO:0000256" key="3">
    <source>
        <dbReference type="ARBA" id="ARBA00022989"/>
    </source>
</evidence>
<keyword evidence="3 6" id="KW-1133">Transmembrane helix</keyword>
<evidence type="ECO:0000256" key="2">
    <source>
        <dbReference type="ARBA" id="ARBA00022692"/>
    </source>
</evidence>
<evidence type="ECO:0000313" key="7">
    <source>
        <dbReference type="EMBL" id="GFH44609.1"/>
    </source>
</evidence>
<dbReference type="SUPFAM" id="SSF81321">
    <property type="entry name" value="Family A G protein-coupled receptor-like"/>
    <property type="match status" value="1"/>
</dbReference>
<dbReference type="GO" id="GO:0004930">
    <property type="term" value="F:G protein-coupled receptor activity"/>
    <property type="evidence" value="ECO:0007669"/>
    <property type="project" value="TreeGrafter"/>
</dbReference>
<evidence type="ECO:0000256" key="4">
    <source>
        <dbReference type="ARBA" id="ARBA00023136"/>
    </source>
</evidence>
<feature type="region of interest" description="Disordered" evidence="5">
    <location>
        <begin position="332"/>
        <end position="355"/>
    </location>
</feature>
<comment type="subcellular location">
    <subcellularLocation>
        <location evidence="1">Membrane</location>
        <topology evidence="1">Multi-pass membrane protein</topology>
    </subcellularLocation>
</comment>
<name>A0AAD3CGR8_9STRA</name>
<dbReference type="Gene3D" id="1.20.1070.10">
    <property type="entry name" value="Rhodopsin 7-helix transmembrane proteins"/>
    <property type="match status" value="1"/>
</dbReference>
<evidence type="ECO:0000256" key="1">
    <source>
        <dbReference type="ARBA" id="ARBA00004141"/>
    </source>
</evidence>
<evidence type="ECO:0000256" key="6">
    <source>
        <dbReference type="SAM" id="Phobius"/>
    </source>
</evidence>
<accession>A0AAD3CGR8</accession>
<dbReference type="PANTHER" id="PTHR23112">
    <property type="entry name" value="G PROTEIN-COUPLED RECEPTOR 157-RELATED"/>
    <property type="match status" value="1"/>
</dbReference>
<dbReference type="GO" id="GO:0005886">
    <property type="term" value="C:plasma membrane"/>
    <property type="evidence" value="ECO:0007669"/>
    <property type="project" value="TreeGrafter"/>
</dbReference>
<keyword evidence="2 6" id="KW-0812">Transmembrane</keyword>
<feature type="transmembrane region" description="Helical" evidence="6">
    <location>
        <begin position="47"/>
        <end position="70"/>
    </location>
</feature>
<dbReference type="PANTHER" id="PTHR23112:SF0">
    <property type="entry name" value="TRANSMEMBRANE PROTEIN 116"/>
    <property type="match status" value="1"/>
</dbReference>
<proteinExistence type="predicted"/>
<feature type="compositionally biased region" description="Acidic residues" evidence="5">
    <location>
        <begin position="332"/>
        <end position="349"/>
    </location>
</feature>
<feature type="transmembrane region" description="Helical" evidence="6">
    <location>
        <begin position="249"/>
        <end position="269"/>
    </location>
</feature>
<keyword evidence="4 6" id="KW-0472">Membrane</keyword>
<evidence type="ECO:0000256" key="5">
    <source>
        <dbReference type="SAM" id="MobiDB-lite"/>
    </source>
</evidence>
<dbReference type="AlphaFoldDB" id="A0AAD3CGR8"/>
<reference evidence="7 8" key="1">
    <citation type="journal article" date="2021" name="Sci. Rep.">
        <title>The genome of the diatom Chaetoceros tenuissimus carries an ancient integrated fragment of an extant virus.</title>
        <authorList>
            <person name="Hongo Y."/>
            <person name="Kimura K."/>
            <person name="Takaki Y."/>
            <person name="Yoshida Y."/>
            <person name="Baba S."/>
            <person name="Kobayashi G."/>
            <person name="Nagasaki K."/>
            <person name="Hano T."/>
            <person name="Tomaru Y."/>
        </authorList>
    </citation>
    <scope>NUCLEOTIDE SEQUENCE [LARGE SCALE GENOMIC DNA]</scope>
    <source>
        <strain evidence="7 8">NIES-3715</strain>
    </source>
</reference>
<dbReference type="GO" id="GO:0007189">
    <property type="term" value="P:adenylate cyclase-activating G protein-coupled receptor signaling pathway"/>
    <property type="evidence" value="ECO:0007669"/>
    <property type="project" value="TreeGrafter"/>
</dbReference>
<feature type="transmembrane region" description="Helical" evidence="6">
    <location>
        <begin position="148"/>
        <end position="169"/>
    </location>
</feature>
<dbReference type="EMBL" id="BLLK01000020">
    <property type="protein sequence ID" value="GFH44609.1"/>
    <property type="molecule type" value="Genomic_DNA"/>
</dbReference>
<feature type="transmembrane region" description="Helical" evidence="6">
    <location>
        <begin position="218"/>
        <end position="237"/>
    </location>
</feature>
<organism evidence="7 8">
    <name type="scientific">Chaetoceros tenuissimus</name>
    <dbReference type="NCBI Taxonomy" id="426638"/>
    <lineage>
        <taxon>Eukaryota</taxon>
        <taxon>Sar</taxon>
        <taxon>Stramenopiles</taxon>
        <taxon>Ochrophyta</taxon>
        <taxon>Bacillariophyta</taxon>
        <taxon>Coscinodiscophyceae</taxon>
        <taxon>Chaetocerotophycidae</taxon>
        <taxon>Chaetocerotales</taxon>
        <taxon>Chaetocerotaceae</taxon>
        <taxon>Chaetoceros</taxon>
    </lineage>
</organism>
<feature type="transmembrane region" description="Helical" evidence="6">
    <location>
        <begin position="7"/>
        <end position="27"/>
    </location>
</feature>
<protein>
    <submittedName>
        <fullName evidence="7">Uncharacterized protein</fullName>
    </submittedName>
</protein>
<feature type="transmembrane region" description="Helical" evidence="6">
    <location>
        <begin position="90"/>
        <end position="108"/>
    </location>
</feature>
<dbReference type="Proteomes" id="UP001054902">
    <property type="component" value="Unassembled WGS sequence"/>
</dbReference>
<comment type="caution">
    <text evidence="7">The sequence shown here is derived from an EMBL/GenBank/DDBJ whole genome shotgun (WGS) entry which is preliminary data.</text>
</comment>
<gene>
    <name evidence="7" type="ORF">CTEN210_01083</name>
</gene>
<sequence length="382" mass="43650">MHQLRIIFGLSLSDILFSLGMLLSPFMGPEDNPNALFAIGTTESCEAIGFIFIMGFCCTIYYTVFLTYYFMRRIKYKVTAKGFAKKEEKYLHLAILLLSLSAAISALLTGSLNPQNKGSVCTIGTYPPGCDKSSDMVCERGESASSTIMLFLGLFFGALYLALIVTLALTTHHVFKVESNLPVSDSNREADTENNGRAAERRARTRLFLTKEAFHQSLRYIAVFFFVYLGPVIAAIQMRFANVVDEPQWRFWLTTITPLGGIFNILIYTRPKVLKLEEMHPDIPRLKLFLIIILTGGDIPSMIDVQQLTPTIRRANDNQRLMNRRRLRFTEVEESVNDDEEDQEEEEEDNRLPYDLDTSRAEEILNIMYFARYRLRASMHHP</sequence>
<evidence type="ECO:0000313" key="8">
    <source>
        <dbReference type="Proteomes" id="UP001054902"/>
    </source>
</evidence>